<comment type="caution">
    <text evidence="2">The sequence shown here is derived from an EMBL/GenBank/DDBJ whole genome shotgun (WGS) entry which is preliminary data.</text>
</comment>
<keyword evidence="1" id="KW-1133">Transmembrane helix</keyword>
<evidence type="ECO:0000256" key="1">
    <source>
        <dbReference type="SAM" id="Phobius"/>
    </source>
</evidence>
<proteinExistence type="predicted"/>
<name>A0ABW1FYF5_9ACTN</name>
<accession>A0ABW1FYF5</accession>
<dbReference type="Proteomes" id="UP001596174">
    <property type="component" value="Unassembled WGS sequence"/>
</dbReference>
<organism evidence="2 3">
    <name type="scientific">Streptacidiphilus monticola</name>
    <dbReference type="NCBI Taxonomy" id="2161674"/>
    <lineage>
        <taxon>Bacteria</taxon>
        <taxon>Bacillati</taxon>
        <taxon>Actinomycetota</taxon>
        <taxon>Actinomycetes</taxon>
        <taxon>Kitasatosporales</taxon>
        <taxon>Streptomycetaceae</taxon>
        <taxon>Streptacidiphilus</taxon>
    </lineage>
</organism>
<keyword evidence="1" id="KW-0812">Transmembrane</keyword>
<gene>
    <name evidence="2" type="ORF">ACFP3V_08580</name>
</gene>
<reference evidence="3" key="1">
    <citation type="journal article" date="2019" name="Int. J. Syst. Evol. Microbiol.">
        <title>The Global Catalogue of Microorganisms (GCM) 10K type strain sequencing project: providing services to taxonomists for standard genome sequencing and annotation.</title>
        <authorList>
            <consortium name="The Broad Institute Genomics Platform"/>
            <consortium name="The Broad Institute Genome Sequencing Center for Infectious Disease"/>
            <person name="Wu L."/>
            <person name="Ma J."/>
        </authorList>
    </citation>
    <scope>NUCLEOTIDE SEQUENCE [LARGE SCALE GENOMIC DNA]</scope>
    <source>
        <strain evidence="3">JCM 4816</strain>
    </source>
</reference>
<sequence>MHSWLTRRQRLLQRLRLRLLRLRWSGHPAAVFGVIAGAAVAVSWVVGLLVD</sequence>
<evidence type="ECO:0000313" key="3">
    <source>
        <dbReference type="Proteomes" id="UP001596174"/>
    </source>
</evidence>
<evidence type="ECO:0008006" key="4">
    <source>
        <dbReference type="Google" id="ProtNLM"/>
    </source>
</evidence>
<dbReference type="RefSeq" id="WP_380581519.1">
    <property type="nucleotide sequence ID" value="NZ_JBHSQJ010000031.1"/>
</dbReference>
<dbReference type="EMBL" id="JBHSQJ010000031">
    <property type="protein sequence ID" value="MFC5907273.1"/>
    <property type="molecule type" value="Genomic_DNA"/>
</dbReference>
<feature type="transmembrane region" description="Helical" evidence="1">
    <location>
        <begin position="29"/>
        <end position="50"/>
    </location>
</feature>
<keyword evidence="3" id="KW-1185">Reference proteome</keyword>
<keyword evidence="1" id="KW-0472">Membrane</keyword>
<protein>
    <recommendedName>
        <fullName evidence="4">Chloride channel protein</fullName>
    </recommendedName>
</protein>
<evidence type="ECO:0000313" key="2">
    <source>
        <dbReference type="EMBL" id="MFC5907273.1"/>
    </source>
</evidence>